<feature type="compositionally biased region" description="Low complexity" evidence="5">
    <location>
        <begin position="190"/>
        <end position="201"/>
    </location>
</feature>
<evidence type="ECO:0000256" key="5">
    <source>
        <dbReference type="SAM" id="MobiDB-lite"/>
    </source>
</evidence>
<dbReference type="GO" id="GO:0045127">
    <property type="term" value="F:N-acetylglucosamine kinase activity"/>
    <property type="evidence" value="ECO:0007669"/>
    <property type="project" value="UniProtKB-EC"/>
</dbReference>
<accession>A0A814EKV0</accession>
<dbReference type="InterPro" id="IPR043129">
    <property type="entry name" value="ATPase_NBD"/>
</dbReference>
<dbReference type="PANTHER" id="PTHR12862">
    <property type="entry name" value="BADF TYPE ATPASE DOMAIN-CONTAINING PROTEIN"/>
    <property type="match status" value="1"/>
</dbReference>
<organism evidence="7 8">
    <name type="scientific">Adineta ricciae</name>
    <name type="common">Rotifer</name>
    <dbReference type="NCBI Taxonomy" id="249248"/>
    <lineage>
        <taxon>Eukaryota</taxon>
        <taxon>Metazoa</taxon>
        <taxon>Spiralia</taxon>
        <taxon>Gnathifera</taxon>
        <taxon>Rotifera</taxon>
        <taxon>Eurotatoria</taxon>
        <taxon>Bdelloidea</taxon>
        <taxon>Adinetida</taxon>
        <taxon>Adinetidae</taxon>
        <taxon>Adineta</taxon>
    </lineage>
</organism>
<dbReference type="EMBL" id="CAJNOJ010000052">
    <property type="protein sequence ID" value="CAF0968682.1"/>
    <property type="molecule type" value="Genomic_DNA"/>
</dbReference>
<feature type="compositionally biased region" description="Polar residues" evidence="5">
    <location>
        <begin position="135"/>
        <end position="156"/>
    </location>
</feature>
<sequence length="604" mass="68219">MHETHTNEEYLNSREGHRQRYPSTNSSTPNSSGGDRQFHFSNTNERSGQNSRTSSFAESITASINTEGFSNFSDIIQHLQTVWLDHNNHDSSRRPANSSSTTSTHAHQHHSKGYPQSNSSSQQHYNHHQLNQHSGQQYWNTYNNPRRSGNGNYTRNYSGGNNDVYWNPKHNRFPSHRSMNNLMTNAVNYQQQSQSSPPTQRRQGDQQYYHNEQQQPSQSYYKKNRSDHDRRQNGYAMHQQQHSVDHTRIMNRFFIGIEGGATKTEGVLIDENGKVYVTLQTGPSNPWVSGFDNVAKLLKQLIDDILTKGETDWNQIVSVGMVLSGAGQPESQTNVRQQLRLLNVDTDKVSVGEDLIGPVPNGGVVIISGTGSNCVVYNENGTKKRAGGWGHMLGDEGSAYWIAHRAIKLVFDHDDNINVSPYDLTKLKDEIKAYFQVEEMSELLNHFYKNFHKDFVARFTQVLSELASNANDQACKALFEDAGHVLGAHLRAISPSIEKKLYEQGKLRVVVVGSVFRSWKLLKPGFINGLTEKKTLPFNRVELVQLTASAAIGMLNNLRIFVLICMLINRIGAAIWGARRQGHLLTNINFSKCFSILDTIELSN</sequence>
<evidence type="ECO:0000313" key="7">
    <source>
        <dbReference type="EMBL" id="CAF0968682.1"/>
    </source>
</evidence>
<gene>
    <name evidence="7" type="ORF">EDS130_LOCUS13255</name>
</gene>
<proteinExistence type="inferred from homology"/>
<evidence type="ECO:0000313" key="8">
    <source>
        <dbReference type="Proteomes" id="UP000663852"/>
    </source>
</evidence>
<feature type="region of interest" description="Disordered" evidence="5">
    <location>
        <begin position="189"/>
        <end position="242"/>
    </location>
</feature>
<evidence type="ECO:0000256" key="2">
    <source>
        <dbReference type="ARBA" id="ARBA00012122"/>
    </source>
</evidence>
<dbReference type="PANTHER" id="PTHR12862:SF0">
    <property type="entry name" value="N-ACETYL-D-GLUCOSAMINE KINASE"/>
    <property type="match status" value="1"/>
</dbReference>
<dbReference type="AlphaFoldDB" id="A0A814EKV0"/>
<feature type="compositionally biased region" description="Polar residues" evidence="5">
    <location>
        <begin position="39"/>
        <end position="54"/>
    </location>
</feature>
<reference evidence="7" key="1">
    <citation type="submission" date="2021-02" db="EMBL/GenBank/DDBJ databases">
        <authorList>
            <person name="Nowell W R."/>
        </authorList>
    </citation>
    <scope>NUCLEOTIDE SEQUENCE</scope>
</reference>
<comment type="caution">
    <text evidence="7">The sequence shown here is derived from an EMBL/GenBank/DDBJ whole genome shotgun (WGS) entry which is preliminary data.</text>
</comment>
<dbReference type="SUPFAM" id="SSF53067">
    <property type="entry name" value="Actin-like ATPase domain"/>
    <property type="match status" value="2"/>
</dbReference>
<protein>
    <recommendedName>
        <fullName evidence="3">N-acetyl-D-glucosamine kinase</fullName>
        <ecNumber evidence="2">2.7.1.59</ecNumber>
    </recommendedName>
    <alternativeName>
        <fullName evidence="4">GlcNAc kinase</fullName>
    </alternativeName>
</protein>
<feature type="compositionally biased region" description="Basic and acidic residues" evidence="5">
    <location>
        <begin position="1"/>
        <end position="18"/>
    </location>
</feature>
<dbReference type="InterPro" id="IPR002731">
    <property type="entry name" value="ATPase_BadF"/>
</dbReference>
<feature type="domain" description="ATPase BadF/BadG/BcrA/BcrD type" evidence="6">
    <location>
        <begin position="255"/>
        <end position="522"/>
    </location>
</feature>
<dbReference type="InterPro" id="IPR039758">
    <property type="entry name" value="NAGK-like"/>
</dbReference>
<feature type="compositionally biased region" description="Polar residues" evidence="5">
    <location>
        <begin position="205"/>
        <end position="221"/>
    </location>
</feature>
<comment type="similarity">
    <text evidence="1">Belongs to the eukaryotic-type N-acetylglucosamine kinase family.</text>
</comment>
<evidence type="ECO:0000256" key="4">
    <source>
        <dbReference type="ARBA" id="ARBA00031123"/>
    </source>
</evidence>
<evidence type="ECO:0000256" key="3">
    <source>
        <dbReference type="ARBA" id="ARBA00014974"/>
    </source>
</evidence>
<evidence type="ECO:0000256" key="1">
    <source>
        <dbReference type="ARBA" id="ARBA00006198"/>
    </source>
</evidence>
<feature type="compositionally biased region" description="Low complexity" evidence="5">
    <location>
        <begin position="22"/>
        <end position="34"/>
    </location>
</feature>
<dbReference type="Proteomes" id="UP000663852">
    <property type="component" value="Unassembled WGS sequence"/>
</dbReference>
<dbReference type="Gene3D" id="3.30.420.40">
    <property type="match status" value="2"/>
</dbReference>
<feature type="region of interest" description="Disordered" evidence="5">
    <location>
        <begin position="87"/>
        <end position="156"/>
    </location>
</feature>
<dbReference type="Pfam" id="PF01869">
    <property type="entry name" value="BcrAD_BadFG"/>
    <property type="match status" value="1"/>
</dbReference>
<dbReference type="EC" id="2.7.1.59" evidence="2"/>
<feature type="region of interest" description="Disordered" evidence="5">
    <location>
        <begin position="1"/>
        <end position="54"/>
    </location>
</feature>
<feature type="compositionally biased region" description="Low complexity" evidence="5">
    <location>
        <begin position="116"/>
        <end position="134"/>
    </location>
</feature>
<evidence type="ECO:0000259" key="6">
    <source>
        <dbReference type="Pfam" id="PF01869"/>
    </source>
</evidence>
<name>A0A814EKV0_ADIRI</name>
<dbReference type="OrthoDB" id="311172at2759"/>